<evidence type="ECO:0000256" key="5">
    <source>
        <dbReference type="ARBA" id="ARBA00022692"/>
    </source>
</evidence>
<evidence type="ECO:0000313" key="12">
    <source>
        <dbReference type="EMBL" id="CAF9936595.1"/>
    </source>
</evidence>
<dbReference type="GO" id="GO:0005506">
    <property type="term" value="F:iron ion binding"/>
    <property type="evidence" value="ECO:0007669"/>
    <property type="project" value="InterPro"/>
</dbReference>
<dbReference type="PANTHER" id="PTHR46206:SF5">
    <property type="entry name" value="P450, PUTATIVE (EUROFUNG)-RELATED"/>
    <property type="match status" value="1"/>
</dbReference>
<comment type="similarity">
    <text evidence="3">Belongs to the cytochrome P450 family.</text>
</comment>
<keyword evidence="13" id="KW-1185">Reference proteome</keyword>
<evidence type="ECO:0000256" key="8">
    <source>
        <dbReference type="ARBA" id="ARBA00023002"/>
    </source>
</evidence>
<comment type="caution">
    <text evidence="12">The sequence shown here is derived from an EMBL/GenBank/DDBJ whole genome shotgun (WGS) entry which is preliminary data.</text>
</comment>
<reference evidence="12" key="1">
    <citation type="submission" date="2021-03" db="EMBL/GenBank/DDBJ databases">
        <authorList>
            <person name="Tagirdzhanova G."/>
        </authorList>
    </citation>
    <scope>NUCLEOTIDE SEQUENCE</scope>
</reference>
<keyword evidence="8" id="KW-0560">Oxidoreductase</keyword>
<keyword evidence="4" id="KW-0349">Heme</keyword>
<evidence type="ECO:0000256" key="10">
    <source>
        <dbReference type="ARBA" id="ARBA00023033"/>
    </source>
</evidence>
<evidence type="ECO:0000256" key="9">
    <source>
        <dbReference type="ARBA" id="ARBA00023004"/>
    </source>
</evidence>
<evidence type="ECO:0000256" key="1">
    <source>
        <dbReference type="ARBA" id="ARBA00001971"/>
    </source>
</evidence>
<comment type="subcellular location">
    <subcellularLocation>
        <location evidence="2">Membrane</location>
    </subcellularLocation>
</comment>
<keyword evidence="10" id="KW-0503">Monooxygenase</keyword>
<dbReference type="InterPro" id="IPR036396">
    <property type="entry name" value="Cyt_P450_sf"/>
</dbReference>
<evidence type="ECO:0008006" key="14">
    <source>
        <dbReference type="Google" id="ProtNLM"/>
    </source>
</evidence>
<dbReference type="Pfam" id="PF00067">
    <property type="entry name" value="p450"/>
    <property type="match status" value="1"/>
</dbReference>
<evidence type="ECO:0000256" key="4">
    <source>
        <dbReference type="ARBA" id="ARBA00022617"/>
    </source>
</evidence>
<evidence type="ECO:0000256" key="7">
    <source>
        <dbReference type="ARBA" id="ARBA00022989"/>
    </source>
</evidence>
<dbReference type="Gene3D" id="1.10.630.10">
    <property type="entry name" value="Cytochrome P450"/>
    <property type="match status" value="1"/>
</dbReference>
<dbReference type="PANTHER" id="PTHR46206">
    <property type="entry name" value="CYTOCHROME P450"/>
    <property type="match status" value="1"/>
</dbReference>
<accession>A0A8H3IWJ5</accession>
<protein>
    <recommendedName>
        <fullName evidence="14">Cytochrome P450</fullName>
    </recommendedName>
</protein>
<dbReference type="EMBL" id="CAJPDS010000093">
    <property type="protein sequence ID" value="CAF9936595.1"/>
    <property type="molecule type" value="Genomic_DNA"/>
</dbReference>
<keyword evidence="5" id="KW-0812">Transmembrane</keyword>
<name>A0A8H3IWJ5_9LECA</name>
<dbReference type="SUPFAM" id="SSF48264">
    <property type="entry name" value="Cytochrome P450"/>
    <property type="match status" value="1"/>
</dbReference>
<organism evidence="12 13">
    <name type="scientific">Heterodermia speciosa</name>
    <dbReference type="NCBI Taxonomy" id="116794"/>
    <lineage>
        <taxon>Eukaryota</taxon>
        <taxon>Fungi</taxon>
        <taxon>Dikarya</taxon>
        <taxon>Ascomycota</taxon>
        <taxon>Pezizomycotina</taxon>
        <taxon>Lecanoromycetes</taxon>
        <taxon>OSLEUM clade</taxon>
        <taxon>Lecanoromycetidae</taxon>
        <taxon>Caliciales</taxon>
        <taxon>Physciaceae</taxon>
        <taxon>Heterodermia</taxon>
    </lineage>
</organism>
<keyword evidence="9" id="KW-0408">Iron</keyword>
<dbReference type="AlphaFoldDB" id="A0A8H3IWJ5"/>
<keyword evidence="11" id="KW-0472">Membrane</keyword>
<dbReference type="GO" id="GO:0020037">
    <property type="term" value="F:heme binding"/>
    <property type="evidence" value="ECO:0007669"/>
    <property type="project" value="InterPro"/>
</dbReference>
<dbReference type="CDD" id="cd11041">
    <property type="entry name" value="CYP503A1-like"/>
    <property type="match status" value="1"/>
</dbReference>
<dbReference type="Proteomes" id="UP000664521">
    <property type="component" value="Unassembled WGS sequence"/>
</dbReference>
<dbReference type="GO" id="GO:0004497">
    <property type="term" value="F:monooxygenase activity"/>
    <property type="evidence" value="ECO:0007669"/>
    <property type="project" value="UniProtKB-KW"/>
</dbReference>
<sequence length="559" mass="63118">MLGTFWFVVLQALRARQDAVLQYAFLSFLLWRMNKILAMYIKRPQSVPLMGTSPWRPPFFGKSISTLQYIASAPDMIPKAYLKAGGRSFAIPSLAEYQVLISSKDQVKELSESSEDVLSFHAAMNDRLSHKHTMYGFEHNDVDPHNAIPARTLKVLLRTNLENILPAFTRRIKEVFAKEVDRKPSADGGWVSVSAFGLARAITGQINNQILVGEELTNNEEYTKAAMRYSHDVAVAMEVCRQLPKSFVPFVATAIMRWSGAMNTIAKYITPVVVQRVQIANDLRNEKETKDKPVSNSKSAVVTVGPLPLKLLQLDCIQWVLESSHKPSQRNVTRMVQQIIALLFASAHQLPMALAYTIFNLCSFPEYIEPLRAELETVGTTEGLEKCVLLDSFLRESARFSPMDALSIQRKAIQPYTFSDGAYIPAGNLVCVPQAAIMLDPNNYTAAGTFDGFRFVKKEQNRPLQSDETEPKKAIGEEEARTKFTDVDWKFPFWGASKRACPARWYVSLSLKSTLAHLLLNYDFELENPAAKRVFWWTTAIVPRSGVKLRLRKREKRGL</sequence>
<comment type="cofactor">
    <cofactor evidence="1">
        <name>heme</name>
        <dbReference type="ChEBI" id="CHEBI:30413"/>
    </cofactor>
</comment>
<evidence type="ECO:0000256" key="6">
    <source>
        <dbReference type="ARBA" id="ARBA00022723"/>
    </source>
</evidence>
<keyword evidence="7" id="KW-1133">Transmembrane helix</keyword>
<dbReference type="GO" id="GO:0016020">
    <property type="term" value="C:membrane"/>
    <property type="evidence" value="ECO:0007669"/>
    <property type="project" value="UniProtKB-SubCell"/>
</dbReference>
<proteinExistence type="inferred from homology"/>
<keyword evidence="6" id="KW-0479">Metal-binding</keyword>
<dbReference type="OrthoDB" id="1844152at2759"/>
<evidence type="ECO:0000256" key="3">
    <source>
        <dbReference type="ARBA" id="ARBA00010617"/>
    </source>
</evidence>
<evidence type="ECO:0000313" key="13">
    <source>
        <dbReference type="Proteomes" id="UP000664521"/>
    </source>
</evidence>
<gene>
    <name evidence="12" type="ORF">HETSPECPRED_010380</name>
</gene>
<dbReference type="InterPro" id="IPR001128">
    <property type="entry name" value="Cyt_P450"/>
</dbReference>
<evidence type="ECO:0000256" key="2">
    <source>
        <dbReference type="ARBA" id="ARBA00004370"/>
    </source>
</evidence>
<evidence type="ECO:0000256" key="11">
    <source>
        <dbReference type="ARBA" id="ARBA00023136"/>
    </source>
</evidence>
<dbReference type="GO" id="GO:0016705">
    <property type="term" value="F:oxidoreductase activity, acting on paired donors, with incorporation or reduction of molecular oxygen"/>
    <property type="evidence" value="ECO:0007669"/>
    <property type="project" value="InterPro"/>
</dbReference>